<keyword evidence="3 8" id="KW-0812">Transmembrane</keyword>
<feature type="transmembrane region" description="Helical" evidence="9">
    <location>
        <begin position="381"/>
        <end position="402"/>
    </location>
</feature>
<feature type="domain" description="NADH:ubiquinone oxidoreductase chain 4 N-terminal" evidence="11">
    <location>
        <begin position="79"/>
        <end position="134"/>
    </location>
</feature>
<accession>A0ABW2NS85</accession>
<evidence type="ECO:0000256" key="2">
    <source>
        <dbReference type="ARBA" id="ARBA00009025"/>
    </source>
</evidence>
<dbReference type="PANTHER" id="PTHR43507">
    <property type="entry name" value="NADH-UBIQUINONE OXIDOREDUCTASE CHAIN 4"/>
    <property type="match status" value="1"/>
</dbReference>
<dbReference type="InterPro" id="IPR003918">
    <property type="entry name" value="NADH_UbQ_OxRdtase"/>
</dbReference>
<feature type="transmembrane region" description="Helical" evidence="9">
    <location>
        <begin position="93"/>
        <end position="115"/>
    </location>
</feature>
<keyword evidence="7 9" id="KW-0472">Membrane</keyword>
<organism evidence="12 13">
    <name type="scientific">Fictibacillus iocasae</name>
    <dbReference type="NCBI Taxonomy" id="2715437"/>
    <lineage>
        <taxon>Bacteria</taxon>
        <taxon>Bacillati</taxon>
        <taxon>Bacillota</taxon>
        <taxon>Bacilli</taxon>
        <taxon>Bacillales</taxon>
        <taxon>Fictibacillaceae</taxon>
        <taxon>Fictibacillus</taxon>
    </lineage>
</organism>
<evidence type="ECO:0000313" key="12">
    <source>
        <dbReference type="EMBL" id="MFC7371506.1"/>
    </source>
</evidence>
<feature type="transmembrane region" description="Helical" evidence="9">
    <location>
        <begin position="351"/>
        <end position="369"/>
    </location>
</feature>
<name>A0ABW2NS85_9BACL</name>
<feature type="transmembrane region" description="Helical" evidence="9">
    <location>
        <begin position="145"/>
        <end position="163"/>
    </location>
</feature>
<feature type="transmembrane region" description="Helical" evidence="9">
    <location>
        <begin position="122"/>
        <end position="139"/>
    </location>
</feature>
<dbReference type="PRINTS" id="PR01437">
    <property type="entry name" value="NUOXDRDTASE4"/>
</dbReference>
<feature type="transmembrane region" description="Helical" evidence="9">
    <location>
        <begin position="35"/>
        <end position="53"/>
    </location>
</feature>
<evidence type="ECO:0000259" key="11">
    <source>
        <dbReference type="Pfam" id="PF01059"/>
    </source>
</evidence>
<feature type="transmembrane region" description="Helical" evidence="9">
    <location>
        <begin position="229"/>
        <end position="249"/>
    </location>
</feature>
<proteinExistence type="inferred from homology"/>
<dbReference type="RefSeq" id="WP_379748134.1">
    <property type="nucleotide sequence ID" value="NZ_JBHTCP010000013.1"/>
</dbReference>
<dbReference type="InterPro" id="IPR010227">
    <property type="entry name" value="NADH_Q_OxRdtase_chainM/4"/>
</dbReference>
<feature type="transmembrane region" description="Helical" evidence="9">
    <location>
        <begin position="6"/>
        <end position="23"/>
    </location>
</feature>
<evidence type="ECO:0000256" key="7">
    <source>
        <dbReference type="ARBA" id="ARBA00023136"/>
    </source>
</evidence>
<evidence type="ECO:0000256" key="4">
    <source>
        <dbReference type="ARBA" id="ARBA00022967"/>
    </source>
</evidence>
<evidence type="ECO:0000259" key="10">
    <source>
        <dbReference type="Pfam" id="PF00361"/>
    </source>
</evidence>
<sequence length="507" mass="54747">MNTMLLTLLLFSPLLSVLILLFVPSDDEKTLRMTGVLGALLPLAAALIAFSAFDRTEAGVQLEEVYQWITYEVFQANGELNYSIQYHIGADGLSMTMILLTAFIAFLASIASFSVKSKLKSYYILFFILELGMLGVFSAQNLFLFFVFFELTLIPMFFLIGRYGYDNKEKAAWSFLIYNGIGSAILLIAFVALFMKSGSMAFDQLKAVFALPDADLYEMFLTERFRTGILIAILVAFAVKLPVVPLHTWMLRVHAEAHPAIVMIHSGILLKIGAYGMIRFGLGIFPEEFKSLAGAVAILGVVNLLYGAFLAITQSDLKKVLAYSSVSHMGIVLIGLAALNEAGIQGAVFQTVSHGLISALLFFLVGVLYSRRGSSQLHDFGGLAAHMPVASALLLAGGLASLGLPGMSGFISEFMAFLGLFNVMPVVAAVGTIGLILTAVYVLRAVLAVTFGKERHENTVYGPDMTALERFPAYMLLAAIIAIGVFPSLLSGLLGATLESIKLGWGG</sequence>
<evidence type="ECO:0000256" key="1">
    <source>
        <dbReference type="ARBA" id="ARBA00004651"/>
    </source>
</evidence>
<feature type="transmembrane region" description="Helical" evidence="9">
    <location>
        <begin position="320"/>
        <end position="339"/>
    </location>
</feature>
<evidence type="ECO:0000256" key="6">
    <source>
        <dbReference type="ARBA" id="ARBA00023027"/>
    </source>
</evidence>
<reference evidence="13" key="1">
    <citation type="journal article" date="2019" name="Int. J. Syst. Evol. Microbiol.">
        <title>The Global Catalogue of Microorganisms (GCM) 10K type strain sequencing project: providing services to taxonomists for standard genome sequencing and annotation.</title>
        <authorList>
            <consortium name="The Broad Institute Genomics Platform"/>
            <consortium name="The Broad Institute Genome Sequencing Center for Infectious Disease"/>
            <person name="Wu L."/>
            <person name="Ma J."/>
        </authorList>
    </citation>
    <scope>NUCLEOTIDE SEQUENCE [LARGE SCALE GENOMIC DNA]</scope>
    <source>
        <strain evidence="13">NBRC 106396</strain>
    </source>
</reference>
<comment type="similarity">
    <text evidence="2">Belongs to the complex I subunit 4 family.</text>
</comment>
<keyword evidence="4" id="KW-1278">Translocase</keyword>
<comment type="subcellular location">
    <subcellularLocation>
        <location evidence="1">Cell membrane</location>
        <topology evidence="1">Multi-pass membrane protein</topology>
    </subcellularLocation>
    <subcellularLocation>
        <location evidence="8">Membrane</location>
        <topology evidence="8">Multi-pass membrane protein</topology>
    </subcellularLocation>
</comment>
<feature type="transmembrane region" description="Helical" evidence="9">
    <location>
        <begin position="175"/>
        <end position="195"/>
    </location>
</feature>
<feature type="domain" description="NADH:quinone oxidoreductase/Mrp antiporter transmembrane" evidence="10">
    <location>
        <begin position="139"/>
        <end position="433"/>
    </location>
</feature>
<feature type="transmembrane region" description="Helical" evidence="9">
    <location>
        <begin position="261"/>
        <end position="285"/>
    </location>
</feature>
<dbReference type="Proteomes" id="UP001596549">
    <property type="component" value="Unassembled WGS sequence"/>
</dbReference>
<evidence type="ECO:0000256" key="5">
    <source>
        <dbReference type="ARBA" id="ARBA00022989"/>
    </source>
</evidence>
<dbReference type="EMBL" id="JBHTCP010000013">
    <property type="protein sequence ID" value="MFC7371506.1"/>
    <property type="molecule type" value="Genomic_DNA"/>
</dbReference>
<keyword evidence="13" id="KW-1185">Reference proteome</keyword>
<dbReference type="InterPro" id="IPR000260">
    <property type="entry name" value="NADH4_N"/>
</dbReference>
<comment type="caution">
    <text evidence="12">The sequence shown here is derived from an EMBL/GenBank/DDBJ whole genome shotgun (WGS) entry which is preliminary data.</text>
</comment>
<evidence type="ECO:0000313" key="13">
    <source>
        <dbReference type="Proteomes" id="UP001596549"/>
    </source>
</evidence>
<dbReference type="InterPro" id="IPR001750">
    <property type="entry name" value="ND/Mrp_TM"/>
</dbReference>
<keyword evidence="6" id="KW-0520">NAD</keyword>
<dbReference type="PANTHER" id="PTHR43507:SF1">
    <property type="entry name" value="NADH-UBIQUINONE OXIDOREDUCTASE CHAIN 4"/>
    <property type="match status" value="1"/>
</dbReference>
<keyword evidence="5 9" id="KW-1133">Transmembrane helix</keyword>
<feature type="transmembrane region" description="Helical" evidence="9">
    <location>
        <begin position="291"/>
        <end position="313"/>
    </location>
</feature>
<protein>
    <submittedName>
        <fullName evidence="12">NuoM family protein</fullName>
    </submittedName>
</protein>
<evidence type="ECO:0000256" key="8">
    <source>
        <dbReference type="RuleBase" id="RU000320"/>
    </source>
</evidence>
<evidence type="ECO:0000256" key="9">
    <source>
        <dbReference type="SAM" id="Phobius"/>
    </source>
</evidence>
<gene>
    <name evidence="12" type="ORF">ACFQPF_07445</name>
</gene>
<feature type="transmembrane region" description="Helical" evidence="9">
    <location>
        <begin position="474"/>
        <end position="498"/>
    </location>
</feature>
<feature type="transmembrane region" description="Helical" evidence="9">
    <location>
        <begin position="414"/>
        <end position="443"/>
    </location>
</feature>
<evidence type="ECO:0000256" key="3">
    <source>
        <dbReference type="ARBA" id="ARBA00022692"/>
    </source>
</evidence>
<dbReference type="Pfam" id="PF00361">
    <property type="entry name" value="Proton_antipo_M"/>
    <property type="match status" value="1"/>
</dbReference>
<dbReference type="NCBIfam" id="TIGR01972">
    <property type="entry name" value="NDH_I_M"/>
    <property type="match status" value="1"/>
</dbReference>
<dbReference type="Pfam" id="PF01059">
    <property type="entry name" value="Oxidored_q5_N"/>
    <property type="match status" value="1"/>
</dbReference>